<keyword evidence="2" id="KW-1003">Cell membrane</keyword>
<dbReference type="RefSeq" id="WP_109319858.1">
    <property type="nucleotide sequence ID" value="NZ_QFWT01000005.1"/>
</dbReference>
<proteinExistence type="inferred from homology"/>
<organism evidence="10 11">
    <name type="scientific">Vibrio albus</name>
    <dbReference type="NCBI Taxonomy" id="2200953"/>
    <lineage>
        <taxon>Bacteria</taxon>
        <taxon>Pseudomonadati</taxon>
        <taxon>Pseudomonadota</taxon>
        <taxon>Gammaproteobacteria</taxon>
        <taxon>Vibrionales</taxon>
        <taxon>Vibrionaceae</taxon>
        <taxon>Vibrio</taxon>
    </lineage>
</organism>
<reference evidence="10 11" key="1">
    <citation type="submission" date="2018-05" db="EMBL/GenBank/DDBJ databases">
        <title>Vibrio limimaris sp. nov., isolated from marine sediment.</title>
        <authorList>
            <person name="Li C.-M."/>
        </authorList>
    </citation>
    <scope>NUCLEOTIDE SEQUENCE [LARGE SCALE GENOMIC DNA]</scope>
    <source>
        <strain evidence="10 11">E4404</strain>
    </source>
</reference>
<evidence type="ECO:0000256" key="2">
    <source>
        <dbReference type="ARBA" id="ARBA00022475"/>
    </source>
</evidence>
<evidence type="ECO:0000313" key="10">
    <source>
        <dbReference type="EMBL" id="PWI33274.1"/>
    </source>
</evidence>
<comment type="caution">
    <text evidence="10">The sequence shown here is derived from an EMBL/GenBank/DDBJ whole genome shotgun (WGS) entry which is preliminary data.</text>
</comment>
<evidence type="ECO:0000313" key="11">
    <source>
        <dbReference type="Proteomes" id="UP000245362"/>
    </source>
</evidence>
<comment type="subcellular location">
    <subcellularLocation>
        <location evidence="1">Cell membrane</location>
        <topology evidence="1">Multi-pass membrane protein</topology>
    </subcellularLocation>
</comment>
<gene>
    <name evidence="10" type="ORF">DI392_10470</name>
</gene>
<feature type="transmembrane region" description="Helical" evidence="7">
    <location>
        <begin position="350"/>
        <end position="373"/>
    </location>
</feature>
<evidence type="ECO:0000259" key="8">
    <source>
        <dbReference type="Pfam" id="PF02687"/>
    </source>
</evidence>
<feature type="transmembrane region" description="Helical" evidence="7">
    <location>
        <begin position="308"/>
        <end position="330"/>
    </location>
</feature>
<name>A0A2U3B986_9VIBR</name>
<accession>A0A2U3B986</accession>
<sequence length="384" mass="42014">MAANKGSSVNGASMNRLLVWRSLRLRVRRVLIVFTALTVGAAIITAMAGVYFDINEKMSHELRNYGANFFVGPGEKLAHLSALDYRQIRKLAPESSLVASSPYLYGMAQSDLEKVVLMGIDFSQLQKLTPYWQIKGKWINVAFDQRNAMIGSKLAQKLELGLGSQINIIKDNAKHSFTIKGIIESGEAEDNYLIVNLPVVQDWLEKEGQVNYAMFSLANNNGQVEQFAATLHEKYPQLNIRPIRKVSASEGKVLNKIKLLMGVVAFVILVLSTLCVNTTLTAMISERRYEFALQKSLGASHSSITKQILAETALMTLAAIVVGLALGYLLAQILGQTVFSASIDLRGPVFLITSVLSFLAALVAATIPTLRAISVDPARVLKGE</sequence>
<feature type="transmembrane region" description="Helical" evidence="7">
    <location>
        <begin position="30"/>
        <end position="52"/>
    </location>
</feature>
<dbReference type="Proteomes" id="UP000245362">
    <property type="component" value="Unassembled WGS sequence"/>
</dbReference>
<dbReference type="Pfam" id="PF02687">
    <property type="entry name" value="FtsX"/>
    <property type="match status" value="1"/>
</dbReference>
<dbReference type="GO" id="GO:0005886">
    <property type="term" value="C:plasma membrane"/>
    <property type="evidence" value="ECO:0007669"/>
    <property type="project" value="UniProtKB-SubCell"/>
</dbReference>
<dbReference type="EMBL" id="QFWT01000005">
    <property type="protein sequence ID" value="PWI33274.1"/>
    <property type="molecule type" value="Genomic_DNA"/>
</dbReference>
<keyword evidence="5 7" id="KW-0472">Membrane</keyword>
<evidence type="ECO:0000259" key="9">
    <source>
        <dbReference type="Pfam" id="PF12704"/>
    </source>
</evidence>
<keyword evidence="11" id="KW-1185">Reference proteome</keyword>
<dbReference type="Pfam" id="PF12704">
    <property type="entry name" value="MacB_PCD"/>
    <property type="match status" value="1"/>
</dbReference>
<comment type="similarity">
    <text evidence="6">Belongs to the ABC-4 integral membrane protein family.</text>
</comment>
<dbReference type="InterPro" id="IPR003838">
    <property type="entry name" value="ABC3_permease_C"/>
</dbReference>
<evidence type="ECO:0000256" key="4">
    <source>
        <dbReference type="ARBA" id="ARBA00022989"/>
    </source>
</evidence>
<feature type="domain" description="ABC3 transporter permease C-terminal" evidence="8">
    <location>
        <begin position="263"/>
        <end position="377"/>
    </location>
</feature>
<evidence type="ECO:0000256" key="3">
    <source>
        <dbReference type="ARBA" id="ARBA00022692"/>
    </source>
</evidence>
<dbReference type="PANTHER" id="PTHR30572:SF4">
    <property type="entry name" value="ABC TRANSPORTER PERMEASE YTRF"/>
    <property type="match status" value="1"/>
</dbReference>
<feature type="domain" description="MacB-like periplasmic core" evidence="9">
    <location>
        <begin position="34"/>
        <end position="231"/>
    </location>
</feature>
<keyword evidence="4 7" id="KW-1133">Transmembrane helix</keyword>
<dbReference type="OrthoDB" id="9770036at2"/>
<evidence type="ECO:0000256" key="5">
    <source>
        <dbReference type="ARBA" id="ARBA00023136"/>
    </source>
</evidence>
<dbReference type="PANTHER" id="PTHR30572">
    <property type="entry name" value="MEMBRANE COMPONENT OF TRANSPORTER-RELATED"/>
    <property type="match status" value="1"/>
</dbReference>
<feature type="transmembrane region" description="Helical" evidence="7">
    <location>
        <begin position="259"/>
        <end position="280"/>
    </location>
</feature>
<protein>
    <submittedName>
        <fullName evidence="10">ABC transporter permease</fullName>
    </submittedName>
</protein>
<evidence type="ECO:0000256" key="1">
    <source>
        <dbReference type="ARBA" id="ARBA00004651"/>
    </source>
</evidence>
<dbReference type="GO" id="GO:0022857">
    <property type="term" value="F:transmembrane transporter activity"/>
    <property type="evidence" value="ECO:0007669"/>
    <property type="project" value="TreeGrafter"/>
</dbReference>
<evidence type="ECO:0000256" key="6">
    <source>
        <dbReference type="ARBA" id="ARBA00038076"/>
    </source>
</evidence>
<dbReference type="AlphaFoldDB" id="A0A2U3B986"/>
<dbReference type="InterPro" id="IPR050250">
    <property type="entry name" value="Macrolide_Exporter_MacB"/>
</dbReference>
<keyword evidence="3 7" id="KW-0812">Transmembrane</keyword>
<dbReference type="InterPro" id="IPR025857">
    <property type="entry name" value="MacB_PCD"/>
</dbReference>
<evidence type="ECO:0000256" key="7">
    <source>
        <dbReference type="SAM" id="Phobius"/>
    </source>
</evidence>